<dbReference type="InterPro" id="IPR038071">
    <property type="entry name" value="UROD/MetE-like_sf"/>
</dbReference>
<dbReference type="InterPro" id="IPR052024">
    <property type="entry name" value="Methanogen_methyltrans"/>
</dbReference>
<dbReference type="Gene3D" id="3.20.20.210">
    <property type="match status" value="1"/>
</dbReference>
<accession>A0A484F3K8</accession>
<dbReference type="GO" id="GO:0015948">
    <property type="term" value="P:methanogenesis"/>
    <property type="evidence" value="ECO:0007669"/>
    <property type="project" value="UniProtKB-KW"/>
</dbReference>
<dbReference type="PANTHER" id="PTHR47099">
    <property type="entry name" value="METHYLCOBAMIDE:COM METHYLTRANSFERASE MTBA"/>
    <property type="match status" value="1"/>
</dbReference>
<dbReference type="GO" id="GO:0006730">
    <property type="term" value="P:one-carbon metabolic process"/>
    <property type="evidence" value="ECO:0007669"/>
    <property type="project" value="InterPro"/>
</dbReference>
<evidence type="ECO:0000313" key="9">
    <source>
        <dbReference type="Proteomes" id="UP000294855"/>
    </source>
</evidence>
<reference evidence="8 9" key="1">
    <citation type="submission" date="2019-03" db="EMBL/GenBank/DDBJ databases">
        <title>Genomic Encyclopedia of Type Strains, Phase IV (KMG-IV): sequencing the most valuable type-strain genomes for metagenomic binning, comparative biology and taxonomic classification.</title>
        <authorList>
            <person name="Goeker M."/>
        </authorList>
    </citation>
    <scope>NUCLEOTIDE SEQUENCE [LARGE SCALE GENOMIC DNA]</scope>
    <source>
        <strain evidence="8 9">DSM 13328</strain>
    </source>
</reference>
<keyword evidence="2 8" id="KW-0489">Methyltransferase</keyword>
<evidence type="ECO:0000256" key="1">
    <source>
        <dbReference type="ARBA" id="ARBA00001947"/>
    </source>
</evidence>
<name>A0A484F3K8_9EURY</name>
<dbReference type="PANTHER" id="PTHR47099:SF1">
    <property type="entry name" value="METHYLCOBAMIDE:COM METHYLTRANSFERASE MTBA"/>
    <property type="match status" value="1"/>
</dbReference>
<dbReference type="GO" id="GO:0032259">
    <property type="term" value="P:methylation"/>
    <property type="evidence" value="ECO:0007669"/>
    <property type="project" value="UniProtKB-KW"/>
</dbReference>
<protein>
    <submittedName>
        <fullName evidence="8">[methyl-Co(III) methanol-specific corrinoid protein]:coenzyme M methyltransferase</fullName>
    </submittedName>
</protein>
<evidence type="ECO:0000256" key="5">
    <source>
        <dbReference type="ARBA" id="ARBA00022833"/>
    </source>
</evidence>
<keyword evidence="4" id="KW-0479">Metal-binding</keyword>
<dbReference type="InterPro" id="IPR006360">
    <property type="entry name" value="Mtase_MtaA_CmuA"/>
</dbReference>
<sequence>MFERFTRSLQRKEVDKIPVCSVTQTGTMELMEMTGTSWPKAFTDPDEMAALAMAGYEIAGLEGVRYPFSSPDIPQAFGCAYSTGTKHSPPHQTDFPCKSLNDVDDVVIPDNLYESPGIKSMIETTDILRKKIDEKGYELPLIAGILGPASFASCIAGVNNFLLWSVKEPDALQKLINLGGEVCAEYANVLYDHGADSVVIIDSESGPDLFPPPLFKPMFLPVYKKITNTMKGLNILHMCGDATLILEPIAKSGFLGVSLEEKVHMDYASQVIGNDICLIGNVSAADDLLLHAPDFVKASAKKCIEDGTRILAPGCGIAPYTPLENIKAFVAARDEYYSEKDLL</sequence>
<evidence type="ECO:0000256" key="6">
    <source>
        <dbReference type="ARBA" id="ARBA00022994"/>
    </source>
</evidence>
<dbReference type="EMBL" id="SNYS01000009">
    <property type="protein sequence ID" value="TDQ68183.1"/>
    <property type="molecule type" value="Genomic_DNA"/>
</dbReference>
<keyword evidence="3 8" id="KW-0808">Transferase</keyword>
<dbReference type="AlphaFoldDB" id="A0A484F3K8"/>
<dbReference type="SUPFAM" id="SSF51726">
    <property type="entry name" value="UROD/MetE-like"/>
    <property type="match status" value="1"/>
</dbReference>
<dbReference type="Pfam" id="PF01208">
    <property type="entry name" value="URO-D"/>
    <property type="match status" value="1"/>
</dbReference>
<dbReference type="GO" id="GO:0008168">
    <property type="term" value="F:methyltransferase activity"/>
    <property type="evidence" value="ECO:0007669"/>
    <property type="project" value="UniProtKB-KW"/>
</dbReference>
<comment type="cofactor">
    <cofactor evidence="1">
        <name>Zn(2+)</name>
        <dbReference type="ChEBI" id="CHEBI:29105"/>
    </cofactor>
</comment>
<dbReference type="InterPro" id="IPR000257">
    <property type="entry name" value="Uroporphyrinogen_deCOase"/>
</dbReference>
<evidence type="ECO:0000259" key="7">
    <source>
        <dbReference type="Pfam" id="PF01208"/>
    </source>
</evidence>
<keyword evidence="9" id="KW-1185">Reference proteome</keyword>
<dbReference type="NCBIfam" id="TIGR01463">
    <property type="entry name" value="mtaA_cmuA"/>
    <property type="match status" value="1"/>
</dbReference>
<evidence type="ECO:0000256" key="2">
    <source>
        <dbReference type="ARBA" id="ARBA00022603"/>
    </source>
</evidence>
<evidence type="ECO:0000256" key="3">
    <source>
        <dbReference type="ARBA" id="ARBA00022679"/>
    </source>
</evidence>
<feature type="domain" description="Uroporphyrinogen decarboxylase (URO-D)" evidence="7">
    <location>
        <begin position="3"/>
        <end position="336"/>
    </location>
</feature>
<gene>
    <name evidence="8" type="ORF">C7391_1120</name>
</gene>
<dbReference type="NCBIfam" id="NF004889">
    <property type="entry name" value="PRK06252.1"/>
    <property type="match status" value="1"/>
</dbReference>
<comment type="caution">
    <text evidence="8">The sequence shown here is derived from an EMBL/GenBank/DDBJ whole genome shotgun (WGS) entry which is preliminary data.</text>
</comment>
<keyword evidence="6" id="KW-0484">Methanogenesis</keyword>
<organism evidence="8 9">
    <name type="scientific">Methanimicrococcus blatticola</name>
    <dbReference type="NCBI Taxonomy" id="91560"/>
    <lineage>
        <taxon>Archaea</taxon>
        <taxon>Methanobacteriati</taxon>
        <taxon>Methanobacteriota</taxon>
        <taxon>Stenosarchaea group</taxon>
        <taxon>Methanomicrobia</taxon>
        <taxon>Methanosarcinales</taxon>
        <taxon>Methanosarcinaceae</taxon>
        <taxon>Methanimicrococcus</taxon>
    </lineage>
</organism>
<dbReference type="GO" id="GO:0046872">
    <property type="term" value="F:metal ion binding"/>
    <property type="evidence" value="ECO:0007669"/>
    <property type="project" value="UniProtKB-KW"/>
</dbReference>
<keyword evidence="5" id="KW-0862">Zinc</keyword>
<dbReference type="GO" id="GO:0004853">
    <property type="term" value="F:uroporphyrinogen decarboxylase activity"/>
    <property type="evidence" value="ECO:0007669"/>
    <property type="project" value="InterPro"/>
</dbReference>
<evidence type="ECO:0000313" key="8">
    <source>
        <dbReference type="EMBL" id="TDQ68183.1"/>
    </source>
</evidence>
<proteinExistence type="predicted"/>
<dbReference type="Proteomes" id="UP000294855">
    <property type="component" value="Unassembled WGS sequence"/>
</dbReference>
<evidence type="ECO:0000256" key="4">
    <source>
        <dbReference type="ARBA" id="ARBA00022723"/>
    </source>
</evidence>
<dbReference type="NCBIfam" id="NF040654">
    <property type="entry name" value="MtaA_Meth"/>
    <property type="match status" value="1"/>
</dbReference>
<dbReference type="GO" id="GO:0006779">
    <property type="term" value="P:porphyrin-containing compound biosynthetic process"/>
    <property type="evidence" value="ECO:0007669"/>
    <property type="project" value="InterPro"/>
</dbReference>